<dbReference type="EMBL" id="JBGNYA010000001">
    <property type="protein sequence ID" value="MFA1611942.1"/>
    <property type="molecule type" value="Genomic_DNA"/>
</dbReference>
<proteinExistence type="predicted"/>
<keyword evidence="2" id="KW-0472">Membrane</keyword>
<keyword evidence="2" id="KW-1133">Transmembrane helix</keyword>
<protein>
    <submittedName>
        <fullName evidence="3">Uncharacterized protein</fullName>
    </submittedName>
</protein>
<comment type="caution">
    <text evidence="3">The sequence shown here is derived from an EMBL/GenBank/DDBJ whole genome shotgun (WGS) entry which is preliminary data.</text>
</comment>
<feature type="region of interest" description="Disordered" evidence="1">
    <location>
        <begin position="30"/>
        <end position="55"/>
    </location>
</feature>
<evidence type="ECO:0000313" key="4">
    <source>
        <dbReference type="Proteomes" id="UP001570511"/>
    </source>
</evidence>
<name>A0ABD5MDG3_9EURY</name>
<dbReference type="AlphaFoldDB" id="A0ABD5MDG3"/>
<evidence type="ECO:0000256" key="2">
    <source>
        <dbReference type="SAM" id="Phobius"/>
    </source>
</evidence>
<sequence length="111" mass="11341">MSDTSFTLFEIHLHDGLTFSANAEATNTAPAIGGLFGSSSEGDESDDESDDSGAGRGGCVSKRLLLVVFIALVALVIELLAARSRGDGERTKLTDFTTGSGDDANDADGAA</sequence>
<reference evidence="3 4" key="1">
    <citation type="submission" date="2024-08" db="EMBL/GenBank/DDBJ databases">
        <title>Halobellus sp. MBLA0158 whole genome sequence.</title>
        <authorList>
            <person name="Hwang C.Y."/>
            <person name="Cho E.-S."/>
            <person name="Seo M.-J."/>
        </authorList>
    </citation>
    <scope>NUCLEOTIDE SEQUENCE [LARGE SCALE GENOMIC DNA]</scope>
    <source>
        <strain evidence="3 4">MBLA0158</strain>
    </source>
</reference>
<dbReference type="Proteomes" id="UP001570511">
    <property type="component" value="Unassembled WGS sequence"/>
</dbReference>
<accession>A0ABD5MDG3</accession>
<feature type="region of interest" description="Disordered" evidence="1">
    <location>
        <begin position="90"/>
        <end position="111"/>
    </location>
</feature>
<feature type="compositionally biased region" description="Acidic residues" evidence="1">
    <location>
        <begin position="41"/>
        <end position="51"/>
    </location>
</feature>
<evidence type="ECO:0000313" key="3">
    <source>
        <dbReference type="EMBL" id="MFA1611942.1"/>
    </source>
</evidence>
<keyword evidence="4" id="KW-1185">Reference proteome</keyword>
<dbReference type="RefSeq" id="WP_372390409.1">
    <property type="nucleotide sequence ID" value="NZ_JBGNYA010000001.1"/>
</dbReference>
<gene>
    <name evidence="3" type="ORF">OS889_13115</name>
</gene>
<keyword evidence="2" id="KW-0812">Transmembrane</keyword>
<evidence type="ECO:0000256" key="1">
    <source>
        <dbReference type="SAM" id="MobiDB-lite"/>
    </source>
</evidence>
<organism evidence="3 4">
    <name type="scientific">Halobellus rubicundus</name>
    <dbReference type="NCBI Taxonomy" id="2996466"/>
    <lineage>
        <taxon>Archaea</taxon>
        <taxon>Methanobacteriati</taxon>
        <taxon>Methanobacteriota</taxon>
        <taxon>Stenosarchaea group</taxon>
        <taxon>Halobacteria</taxon>
        <taxon>Halobacteriales</taxon>
        <taxon>Haloferacaceae</taxon>
        <taxon>Halobellus</taxon>
    </lineage>
</organism>
<feature type="transmembrane region" description="Helical" evidence="2">
    <location>
        <begin position="64"/>
        <end position="82"/>
    </location>
</feature>